<accession>A0ABQ6LIT0</accession>
<dbReference type="PANTHER" id="PTHR11085">
    <property type="entry name" value="NAD-DEPENDENT PROTEIN DEACYLASE SIRTUIN-5, MITOCHONDRIAL-RELATED"/>
    <property type="match status" value="1"/>
</dbReference>
<dbReference type="SUPFAM" id="SSF52467">
    <property type="entry name" value="DHS-like NAD/FAD-binding domain"/>
    <property type="match status" value="1"/>
</dbReference>
<dbReference type="InterPro" id="IPR029035">
    <property type="entry name" value="DHS-like_NAD/FAD-binding_dom"/>
</dbReference>
<sequence>MQFVPDRGGNDRETTMERIVILTGAGVSAESGLGTFRDKGGLWSQYDLEDVATPQGYARDPELVLGFYNARRQNCRAAEPNAAHAALARLQRARAGVTLVTQNIDDLHERGGASEVLHMHGELMQALCAACGHRWGWSGDMGLGDACPACGAAGTVRPDVVWFGEMPYLMDEIFARLAAATLFVSIGTSGAVYPAAGFVDEAAAQGAETLEINLEPSEGSRLFERQILGPATETVPAWVDALLAGGGGA</sequence>
<dbReference type="InterPro" id="IPR027546">
    <property type="entry name" value="Sirtuin_class_III"/>
</dbReference>
<name>A0ABQ6LIT0_9RHOB</name>
<feature type="binding site" evidence="3 4">
    <location>
        <position position="128"/>
    </location>
    <ligand>
        <name>Zn(2+)</name>
        <dbReference type="ChEBI" id="CHEBI:29105"/>
    </ligand>
</feature>
<evidence type="ECO:0000256" key="3">
    <source>
        <dbReference type="HAMAP-Rule" id="MF_01121"/>
    </source>
</evidence>
<dbReference type="InterPro" id="IPR050134">
    <property type="entry name" value="NAD-dep_sirtuin_deacylases"/>
</dbReference>
<feature type="binding site" evidence="3">
    <location>
        <begin position="24"/>
        <end position="43"/>
    </location>
    <ligand>
        <name>NAD(+)</name>
        <dbReference type="ChEBI" id="CHEBI:57540"/>
    </ligand>
</feature>
<comment type="domain">
    <text evidence="3">2 residues (Tyr-68 and Arg-71) present in a large hydrophobic pocket are probably involved in substrate specificity. They are important for desuccinylation activity, but dispensable for deacetylation activity.</text>
</comment>
<feature type="binding site" evidence="3">
    <location>
        <begin position="102"/>
        <end position="105"/>
    </location>
    <ligand>
        <name>NAD(+)</name>
        <dbReference type="ChEBI" id="CHEBI:57540"/>
    </ligand>
</feature>
<keyword evidence="2 3" id="KW-0520">NAD</keyword>
<comment type="function">
    <text evidence="3">NAD-dependent lysine deacetylase and desuccinylase that specifically removes acetyl and succinyl groups on target proteins. Modulates the activities of several proteins which are inactive in their acylated form.</text>
</comment>
<dbReference type="PROSITE" id="PS50305">
    <property type="entry name" value="SIRTUIN"/>
    <property type="match status" value="1"/>
</dbReference>
<evidence type="ECO:0000256" key="4">
    <source>
        <dbReference type="PROSITE-ProRule" id="PRU00236"/>
    </source>
</evidence>
<evidence type="ECO:0000256" key="1">
    <source>
        <dbReference type="ARBA" id="ARBA00022679"/>
    </source>
</evidence>
<keyword evidence="3" id="KW-0963">Cytoplasm</keyword>
<proteinExistence type="inferred from homology"/>
<reference evidence="6 7" key="1">
    <citation type="submission" date="2023-04" db="EMBL/GenBank/DDBJ databases">
        <title>Marinoamorphus aggregata gen. nov., sp. Nov., isolate from tissue of brittle star Ophioplocus japonicus.</title>
        <authorList>
            <person name="Kawano K."/>
            <person name="Sawayama S."/>
            <person name="Nakagawa S."/>
        </authorList>
    </citation>
    <scope>NUCLEOTIDE SEQUENCE [LARGE SCALE GENOMIC DNA]</scope>
    <source>
        <strain evidence="6 7">NKW23</strain>
    </source>
</reference>
<dbReference type="Proteomes" id="UP001239909">
    <property type="component" value="Unassembled WGS sequence"/>
</dbReference>
<dbReference type="Pfam" id="PF02146">
    <property type="entry name" value="SIR2"/>
    <property type="match status" value="1"/>
</dbReference>
<comment type="subcellular location">
    <subcellularLocation>
        <location evidence="3">Cytoplasm</location>
    </subcellularLocation>
</comment>
<keyword evidence="7" id="KW-1185">Reference proteome</keyword>
<keyword evidence="3 4" id="KW-0479">Metal-binding</keyword>
<keyword evidence="3 4" id="KW-0862">Zinc</keyword>
<comment type="caution">
    <text evidence="6">The sequence shown here is derived from an EMBL/GenBank/DDBJ whole genome shotgun (WGS) entry which is preliminary data.</text>
</comment>
<comment type="similarity">
    <text evidence="3">Belongs to the sirtuin family. Class III subfamily.</text>
</comment>
<comment type="catalytic activity">
    <reaction evidence="3">
        <text>N(6)-succinyl-L-lysyl-[protein] + NAD(+) + H2O = 2''-O-succinyl-ADP-D-ribose + nicotinamide + L-lysyl-[protein]</text>
        <dbReference type="Rhea" id="RHEA:47668"/>
        <dbReference type="Rhea" id="RHEA-COMP:9752"/>
        <dbReference type="Rhea" id="RHEA-COMP:11877"/>
        <dbReference type="ChEBI" id="CHEBI:15377"/>
        <dbReference type="ChEBI" id="CHEBI:17154"/>
        <dbReference type="ChEBI" id="CHEBI:29969"/>
        <dbReference type="ChEBI" id="CHEBI:57540"/>
        <dbReference type="ChEBI" id="CHEBI:87830"/>
        <dbReference type="ChEBI" id="CHEBI:87832"/>
    </reaction>
</comment>
<dbReference type="EMBL" id="BSYI01000017">
    <property type="protein sequence ID" value="GMG83192.1"/>
    <property type="molecule type" value="Genomic_DNA"/>
</dbReference>
<feature type="active site" description="Proton acceptor" evidence="3 4">
    <location>
        <position position="120"/>
    </location>
</feature>
<dbReference type="EC" id="2.3.1.286" evidence="3"/>
<evidence type="ECO:0000313" key="6">
    <source>
        <dbReference type="EMBL" id="GMG83192.1"/>
    </source>
</evidence>
<feature type="binding site" evidence="3">
    <location>
        <position position="231"/>
    </location>
    <ligand>
        <name>NAD(+)</name>
        <dbReference type="ChEBI" id="CHEBI:57540"/>
    </ligand>
</feature>
<feature type="domain" description="Deacetylase sirtuin-type" evidence="5">
    <location>
        <begin position="1"/>
        <end position="245"/>
    </location>
</feature>
<dbReference type="HAMAP" id="MF_01121">
    <property type="entry name" value="Sirtuin_ClassIII"/>
    <property type="match status" value="1"/>
</dbReference>
<comment type="catalytic activity">
    <reaction evidence="3">
        <text>N(6)-acetyl-L-lysyl-[protein] + NAD(+) + H2O = 2''-O-acetyl-ADP-D-ribose + nicotinamide + L-lysyl-[protein]</text>
        <dbReference type="Rhea" id="RHEA:43636"/>
        <dbReference type="Rhea" id="RHEA-COMP:9752"/>
        <dbReference type="Rhea" id="RHEA-COMP:10731"/>
        <dbReference type="ChEBI" id="CHEBI:15377"/>
        <dbReference type="ChEBI" id="CHEBI:17154"/>
        <dbReference type="ChEBI" id="CHEBI:29969"/>
        <dbReference type="ChEBI" id="CHEBI:57540"/>
        <dbReference type="ChEBI" id="CHEBI:61930"/>
        <dbReference type="ChEBI" id="CHEBI:83767"/>
        <dbReference type="EC" id="2.3.1.286"/>
    </reaction>
</comment>
<dbReference type="Gene3D" id="3.30.1600.10">
    <property type="entry name" value="SIR2/SIRT2 'Small Domain"/>
    <property type="match status" value="1"/>
</dbReference>
<evidence type="ECO:0000259" key="5">
    <source>
        <dbReference type="PROSITE" id="PS50305"/>
    </source>
</evidence>
<comment type="cofactor">
    <cofactor evidence="3">
        <name>Zn(2+)</name>
        <dbReference type="ChEBI" id="CHEBI:29105"/>
    </cofactor>
    <text evidence="3">Binds 1 zinc ion per subunit.</text>
</comment>
<feature type="binding site" evidence="3 4">
    <location>
        <position position="147"/>
    </location>
    <ligand>
        <name>Zn(2+)</name>
        <dbReference type="ChEBI" id="CHEBI:29105"/>
    </ligand>
</feature>
<evidence type="ECO:0000256" key="2">
    <source>
        <dbReference type="ARBA" id="ARBA00023027"/>
    </source>
</evidence>
<feature type="binding site" evidence="3 4">
    <location>
        <position position="131"/>
    </location>
    <ligand>
        <name>Zn(2+)</name>
        <dbReference type="ChEBI" id="CHEBI:29105"/>
    </ligand>
</feature>
<evidence type="ECO:0000313" key="7">
    <source>
        <dbReference type="Proteomes" id="UP001239909"/>
    </source>
</evidence>
<dbReference type="InterPro" id="IPR003000">
    <property type="entry name" value="Sirtuin"/>
</dbReference>
<feature type="binding site" evidence="3 4">
    <location>
        <position position="150"/>
    </location>
    <ligand>
        <name>Zn(2+)</name>
        <dbReference type="ChEBI" id="CHEBI:29105"/>
    </ligand>
</feature>
<dbReference type="InterPro" id="IPR026590">
    <property type="entry name" value="Ssirtuin_cat_dom"/>
</dbReference>
<protein>
    <recommendedName>
        <fullName evidence="3">NAD-dependent protein deacylase</fullName>
        <ecNumber evidence="3">2.3.1.286</ecNumber>
    </recommendedName>
    <alternativeName>
        <fullName evidence="3">Regulatory protein SIR2 homolog</fullName>
    </alternativeName>
</protein>
<feature type="binding site" evidence="3">
    <location>
        <position position="71"/>
    </location>
    <ligand>
        <name>substrate</name>
    </ligand>
</feature>
<feature type="binding site" evidence="3">
    <location>
        <begin position="213"/>
        <end position="215"/>
    </location>
    <ligand>
        <name>NAD(+)</name>
        <dbReference type="ChEBI" id="CHEBI:57540"/>
    </ligand>
</feature>
<feature type="binding site" evidence="3">
    <location>
        <begin position="187"/>
        <end position="189"/>
    </location>
    <ligand>
        <name>NAD(+)</name>
        <dbReference type="ChEBI" id="CHEBI:57540"/>
    </ligand>
</feature>
<feature type="binding site" evidence="3">
    <location>
        <position position="68"/>
    </location>
    <ligand>
        <name>substrate</name>
    </ligand>
</feature>
<gene>
    <name evidence="3" type="primary">cobB</name>
    <name evidence="6" type="ORF">LNKW23_24050</name>
</gene>
<dbReference type="Gene3D" id="3.40.50.1220">
    <property type="entry name" value="TPP-binding domain"/>
    <property type="match status" value="1"/>
</dbReference>
<dbReference type="PANTHER" id="PTHR11085:SF4">
    <property type="entry name" value="NAD-DEPENDENT PROTEIN DEACYLASE"/>
    <property type="match status" value="1"/>
</dbReference>
<keyword evidence="1" id="KW-0808">Transferase</keyword>
<organism evidence="6 7">
    <name type="scientific">Paralimibaculum aggregatum</name>
    <dbReference type="NCBI Taxonomy" id="3036245"/>
    <lineage>
        <taxon>Bacteria</taxon>
        <taxon>Pseudomonadati</taxon>
        <taxon>Pseudomonadota</taxon>
        <taxon>Alphaproteobacteria</taxon>
        <taxon>Rhodobacterales</taxon>
        <taxon>Paracoccaceae</taxon>
        <taxon>Paralimibaculum</taxon>
    </lineage>
</organism>
<dbReference type="InterPro" id="IPR026591">
    <property type="entry name" value="Sirtuin_cat_small_dom_sf"/>
</dbReference>